<name>A0A0E0KQY1_ORYPU</name>
<dbReference type="HOGENOM" id="CLU_761607_0_0_1"/>
<dbReference type="InterPro" id="IPR045075">
    <property type="entry name" value="Syf1-like"/>
</dbReference>
<dbReference type="InterPro" id="IPR003107">
    <property type="entry name" value="HAT"/>
</dbReference>
<feature type="domain" description="Pre-mRNA-splicing factor Syf1-like N-terminal HAT-repeats" evidence="8">
    <location>
        <begin position="59"/>
        <end position="219"/>
    </location>
</feature>
<keyword evidence="10" id="KW-1185">Reference proteome</keyword>
<dbReference type="Pfam" id="PF23233">
    <property type="entry name" value="HAT_Syf1_CNRKL1_N"/>
    <property type="match status" value="1"/>
</dbReference>
<dbReference type="eggNOG" id="KOG1915">
    <property type="taxonomic scope" value="Eukaryota"/>
</dbReference>
<dbReference type="PANTHER" id="PTHR11246">
    <property type="entry name" value="PRE-MRNA SPLICING FACTOR"/>
    <property type="match status" value="1"/>
</dbReference>
<dbReference type="AlphaFoldDB" id="A0A0E0KQY1"/>
<evidence type="ECO:0000256" key="5">
    <source>
        <dbReference type="ARBA" id="ARBA00022737"/>
    </source>
</evidence>
<keyword evidence="5" id="KW-0677">Repeat</keyword>
<reference evidence="9" key="2">
    <citation type="submission" date="2018-05" db="EMBL/GenBank/DDBJ databases">
        <title>OpunRS2 (Oryza punctata Reference Sequence Version 2).</title>
        <authorList>
            <person name="Zhang J."/>
            <person name="Kudrna D."/>
            <person name="Lee S."/>
            <person name="Talag J."/>
            <person name="Welchert J."/>
            <person name="Wing R.A."/>
        </authorList>
    </citation>
    <scope>NUCLEOTIDE SEQUENCE [LARGE SCALE GENOMIC DNA]</scope>
</reference>
<comment type="similarity">
    <text evidence="2">Belongs to the crooked-neck family.</text>
</comment>
<dbReference type="Gene3D" id="1.25.40.10">
    <property type="entry name" value="Tetratricopeptide repeat domain"/>
    <property type="match status" value="1"/>
</dbReference>
<protein>
    <recommendedName>
        <fullName evidence="8">Pre-mRNA-splicing factor Syf1-like N-terminal HAT-repeats domain-containing protein</fullName>
    </recommendedName>
</protein>
<dbReference type="GO" id="GO:0071011">
    <property type="term" value="C:precatalytic spliceosome"/>
    <property type="evidence" value="ECO:0007669"/>
    <property type="project" value="TreeGrafter"/>
</dbReference>
<reference evidence="9" key="1">
    <citation type="submission" date="2015-04" db="UniProtKB">
        <authorList>
            <consortium name="EnsemblPlants"/>
        </authorList>
    </citation>
    <scope>IDENTIFICATION</scope>
</reference>
<keyword evidence="4" id="KW-0747">Spliceosome</keyword>
<dbReference type="GO" id="GO:0071007">
    <property type="term" value="C:U2-type catalytic step 2 spliceosome"/>
    <property type="evidence" value="ECO:0007669"/>
    <property type="project" value="TreeGrafter"/>
</dbReference>
<dbReference type="InterPro" id="IPR011990">
    <property type="entry name" value="TPR-like_helical_dom_sf"/>
</dbReference>
<keyword evidence="7" id="KW-0539">Nucleus</keyword>
<dbReference type="GO" id="GO:0000245">
    <property type="term" value="P:spliceosomal complex assembly"/>
    <property type="evidence" value="ECO:0007669"/>
    <property type="project" value="TreeGrafter"/>
</dbReference>
<proteinExistence type="inferred from homology"/>
<dbReference type="GO" id="GO:0071014">
    <property type="term" value="C:post-mRNA release spliceosomal complex"/>
    <property type="evidence" value="ECO:0007669"/>
    <property type="project" value="TreeGrafter"/>
</dbReference>
<evidence type="ECO:0000256" key="6">
    <source>
        <dbReference type="ARBA" id="ARBA00023187"/>
    </source>
</evidence>
<evidence type="ECO:0000259" key="8">
    <source>
        <dbReference type="Pfam" id="PF23233"/>
    </source>
</evidence>
<evidence type="ECO:0000256" key="7">
    <source>
        <dbReference type="ARBA" id="ARBA00023242"/>
    </source>
</evidence>
<evidence type="ECO:0000256" key="3">
    <source>
        <dbReference type="ARBA" id="ARBA00022664"/>
    </source>
</evidence>
<dbReference type="STRING" id="4537.A0A0E0KQY1"/>
<evidence type="ECO:0000256" key="1">
    <source>
        <dbReference type="ARBA" id="ARBA00004123"/>
    </source>
</evidence>
<evidence type="ECO:0000313" key="10">
    <source>
        <dbReference type="Proteomes" id="UP000026962"/>
    </source>
</evidence>
<evidence type="ECO:0000313" key="9">
    <source>
        <dbReference type="EnsemblPlants" id="OPUNC04G11420.1"/>
    </source>
</evidence>
<dbReference type="FunFam" id="1.25.40.10:FF:000327">
    <property type="entry name" value="Pre-mRNA-splicing factor CLF1"/>
    <property type="match status" value="1"/>
</dbReference>
<evidence type="ECO:0000256" key="2">
    <source>
        <dbReference type="ARBA" id="ARBA00008644"/>
    </source>
</evidence>
<sequence>MTAMEVLDPEVDRARAIYRFGLDRLPKGKSDELYSNFVAFEKMFGDHKDIEDTLITKKRILYEGEVTNNPLDYDSWFDYLRLEESLGNKDKIREVYERAVSNIPPAEEKRYWKRYIYIWIMWALFEEIDADELEKARSVYRECLKVIPHRKFTFAKVWLMAAQFEIRRKNLKSARQIMGNAIGIAPKGKIFKKYIEFEMKLGNIDRCRILYEKFIEWDPSDCYAWLKYAEMEKSLHETDRVRSIYELAVSQPALDTPELLWTALLQFEIDENDFERTRQLYRSCSTGQSISRSGSATLSLKLDWAMPAARWSRCEGAEPYSRGRSTTSVLRLPNHRCGGLFWRHGWRRKQVSAFSVTLRPCTST</sequence>
<dbReference type="Gramene" id="OPUNC04G11420.1">
    <property type="protein sequence ID" value="OPUNC04G11420.1"/>
    <property type="gene ID" value="OPUNC04G11420"/>
</dbReference>
<dbReference type="EnsemblPlants" id="OPUNC04G11420.1">
    <property type="protein sequence ID" value="OPUNC04G11420.1"/>
    <property type="gene ID" value="OPUNC04G11420"/>
</dbReference>
<dbReference type="GO" id="GO:0000974">
    <property type="term" value="C:Prp19 complex"/>
    <property type="evidence" value="ECO:0007669"/>
    <property type="project" value="TreeGrafter"/>
</dbReference>
<accession>A0A0E0KQY1</accession>
<dbReference type="PANTHER" id="PTHR11246:SF3">
    <property type="entry name" value="CROOKED NECK-LIKE PROTEIN 1"/>
    <property type="match status" value="1"/>
</dbReference>
<comment type="subcellular location">
    <subcellularLocation>
        <location evidence="1">Nucleus</location>
    </subcellularLocation>
</comment>
<dbReference type="OMA" id="WALANCY"/>
<organism evidence="9">
    <name type="scientific">Oryza punctata</name>
    <name type="common">Red rice</name>
    <dbReference type="NCBI Taxonomy" id="4537"/>
    <lineage>
        <taxon>Eukaryota</taxon>
        <taxon>Viridiplantae</taxon>
        <taxon>Streptophyta</taxon>
        <taxon>Embryophyta</taxon>
        <taxon>Tracheophyta</taxon>
        <taxon>Spermatophyta</taxon>
        <taxon>Magnoliopsida</taxon>
        <taxon>Liliopsida</taxon>
        <taxon>Poales</taxon>
        <taxon>Poaceae</taxon>
        <taxon>BOP clade</taxon>
        <taxon>Oryzoideae</taxon>
        <taxon>Oryzeae</taxon>
        <taxon>Oryzinae</taxon>
        <taxon>Oryza</taxon>
    </lineage>
</organism>
<dbReference type="SUPFAM" id="SSF48452">
    <property type="entry name" value="TPR-like"/>
    <property type="match status" value="1"/>
</dbReference>
<keyword evidence="3" id="KW-0507">mRNA processing</keyword>
<evidence type="ECO:0000256" key="4">
    <source>
        <dbReference type="ARBA" id="ARBA00022728"/>
    </source>
</evidence>
<dbReference type="InterPro" id="IPR055433">
    <property type="entry name" value="HAT_Syf1-like_N"/>
</dbReference>
<dbReference type="SMART" id="SM00386">
    <property type="entry name" value="HAT"/>
    <property type="match status" value="7"/>
</dbReference>
<keyword evidence="6" id="KW-0508">mRNA splicing</keyword>
<dbReference type="Proteomes" id="UP000026962">
    <property type="component" value="Chromosome 4"/>
</dbReference>